<dbReference type="STRING" id="320497.A0U93_10105"/>
<gene>
    <name evidence="1" type="ORF">A0U93_10105</name>
</gene>
<sequence>MDSLAAWEARPGALDIRVGTVVQAEQEAGAVRLWINFGPEFGQRRSSLRLSSRYDLQGLVGSQVCAVVNPRPHGAAFDEVLTLGMTDYVGEIVLIRPDQRVADGGKLF</sequence>
<reference evidence="1 2" key="1">
    <citation type="submission" date="2016-03" db="EMBL/GenBank/DDBJ databases">
        <title>Acetic acid bacteria sequencing.</title>
        <authorList>
            <person name="Brandt J."/>
            <person name="Jakob F."/>
            <person name="Vogel R.F."/>
        </authorList>
    </citation>
    <scope>NUCLEOTIDE SEQUENCE [LARGE SCALE GENOMIC DNA]</scope>
    <source>
        <strain evidence="1 2">NBRC 101099</strain>
    </source>
</reference>
<dbReference type="KEGG" id="nch:A0U93_10105"/>
<dbReference type="OrthoDB" id="9794564at2"/>
<dbReference type="AlphaFoldDB" id="A0A1U9KUB1"/>
<dbReference type="InterPro" id="IPR012340">
    <property type="entry name" value="NA-bd_OB-fold"/>
</dbReference>
<name>A0A1U9KUB1_9PROT</name>
<proteinExistence type="predicted"/>
<evidence type="ECO:0008006" key="3">
    <source>
        <dbReference type="Google" id="ProtNLM"/>
    </source>
</evidence>
<organism evidence="1 2">
    <name type="scientific">Neoasaia chiangmaiensis</name>
    <dbReference type="NCBI Taxonomy" id="320497"/>
    <lineage>
        <taxon>Bacteria</taxon>
        <taxon>Pseudomonadati</taxon>
        <taxon>Pseudomonadota</taxon>
        <taxon>Alphaproteobacteria</taxon>
        <taxon>Acetobacterales</taxon>
        <taxon>Acetobacteraceae</taxon>
        <taxon>Neoasaia</taxon>
    </lineage>
</organism>
<evidence type="ECO:0000313" key="1">
    <source>
        <dbReference type="EMBL" id="AQS89438.1"/>
    </source>
</evidence>
<dbReference type="EMBL" id="CP014691">
    <property type="protein sequence ID" value="AQS89438.1"/>
    <property type="molecule type" value="Genomic_DNA"/>
</dbReference>
<dbReference type="SUPFAM" id="SSF50249">
    <property type="entry name" value="Nucleic acid-binding proteins"/>
    <property type="match status" value="1"/>
</dbReference>
<evidence type="ECO:0000313" key="2">
    <source>
        <dbReference type="Proteomes" id="UP000188604"/>
    </source>
</evidence>
<keyword evidence="2" id="KW-1185">Reference proteome</keyword>
<protein>
    <recommendedName>
        <fullName evidence="3">tRNA-binding protein</fullName>
    </recommendedName>
</protein>
<dbReference type="Proteomes" id="UP000188604">
    <property type="component" value="Chromosome"/>
</dbReference>
<dbReference type="Gene3D" id="2.40.50.140">
    <property type="entry name" value="Nucleic acid-binding proteins"/>
    <property type="match status" value="1"/>
</dbReference>
<accession>A0A1U9KUB1</accession>